<keyword evidence="6" id="KW-0464">Manganese</keyword>
<dbReference type="PANTHER" id="PTHR12992">
    <property type="entry name" value="NUDIX HYDROLASE"/>
    <property type="match status" value="1"/>
</dbReference>
<name>A0ABV5HI78_9VIBR</name>
<dbReference type="SUPFAM" id="SSF55811">
    <property type="entry name" value="Nudix"/>
    <property type="match status" value="1"/>
</dbReference>
<keyword evidence="9" id="KW-1185">Reference proteome</keyword>
<evidence type="ECO:0000256" key="6">
    <source>
        <dbReference type="ARBA" id="ARBA00023211"/>
    </source>
</evidence>
<dbReference type="PANTHER" id="PTHR12992:SF11">
    <property type="entry name" value="MITOCHONDRIAL COENZYME A DIPHOSPHATASE NUDT8"/>
    <property type="match status" value="1"/>
</dbReference>
<evidence type="ECO:0000256" key="5">
    <source>
        <dbReference type="ARBA" id="ARBA00022842"/>
    </source>
</evidence>
<evidence type="ECO:0000256" key="1">
    <source>
        <dbReference type="ARBA" id="ARBA00001936"/>
    </source>
</evidence>
<comment type="cofactor">
    <cofactor evidence="2">
        <name>Mg(2+)</name>
        <dbReference type="ChEBI" id="CHEBI:18420"/>
    </cofactor>
</comment>
<dbReference type="EMBL" id="JBHMEP010000001">
    <property type="protein sequence ID" value="MFB9133924.1"/>
    <property type="molecule type" value="Genomic_DNA"/>
</dbReference>
<gene>
    <name evidence="8" type="ORF">ACFFUV_02945</name>
</gene>
<feature type="domain" description="Nudix hydrolase" evidence="7">
    <location>
        <begin position="34"/>
        <end position="166"/>
    </location>
</feature>
<evidence type="ECO:0000256" key="2">
    <source>
        <dbReference type="ARBA" id="ARBA00001946"/>
    </source>
</evidence>
<reference evidence="8 9" key="1">
    <citation type="submission" date="2024-09" db="EMBL/GenBank/DDBJ databases">
        <authorList>
            <person name="Sun Q."/>
            <person name="Mori K."/>
        </authorList>
    </citation>
    <scope>NUCLEOTIDE SEQUENCE [LARGE SCALE GENOMIC DNA]</scope>
    <source>
        <strain evidence="8 9">CECT 8064</strain>
    </source>
</reference>
<protein>
    <submittedName>
        <fullName evidence="8">CoA pyrophosphatase</fullName>
    </submittedName>
</protein>
<dbReference type="InterPro" id="IPR000086">
    <property type="entry name" value="NUDIX_hydrolase_dom"/>
</dbReference>
<keyword evidence="3" id="KW-0479">Metal-binding</keyword>
<comment type="caution">
    <text evidence="8">The sequence shown here is derived from an EMBL/GenBank/DDBJ whole genome shotgun (WGS) entry which is preliminary data.</text>
</comment>
<keyword evidence="5" id="KW-0460">Magnesium</keyword>
<accession>A0ABV5HI78</accession>
<organism evidence="8 9">
    <name type="scientific">Vibrio olivae</name>
    <dbReference type="NCBI Taxonomy" id="1243002"/>
    <lineage>
        <taxon>Bacteria</taxon>
        <taxon>Pseudomonadati</taxon>
        <taxon>Pseudomonadota</taxon>
        <taxon>Gammaproteobacteria</taxon>
        <taxon>Vibrionales</taxon>
        <taxon>Vibrionaceae</taxon>
        <taxon>Vibrio</taxon>
    </lineage>
</organism>
<dbReference type="RefSeq" id="WP_390189549.1">
    <property type="nucleotide sequence ID" value="NZ_JBHMEP010000001.1"/>
</dbReference>
<dbReference type="Proteomes" id="UP001589645">
    <property type="component" value="Unassembled WGS sequence"/>
</dbReference>
<dbReference type="NCBIfam" id="NF007980">
    <property type="entry name" value="PRK10707.1"/>
    <property type="match status" value="1"/>
</dbReference>
<proteinExistence type="predicted"/>
<evidence type="ECO:0000259" key="7">
    <source>
        <dbReference type="PROSITE" id="PS51462"/>
    </source>
</evidence>
<dbReference type="CDD" id="cd03426">
    <property type="entry name" value="NUDIX_CoAse_Nudt7"/>
    <property type="match status" value="1"/>
</dbReference>
<evidence type="ECO:0000256" key="4">
    <source>
        <dbReference type="ARBA" id="ARBA00022801"/>
    </source>
</evidence>
<dbReference type="InterPro" id="IPR045121">
    <property type="entry name" value="CoAse"/>
</dbReference>
<comment type="cofactor">
    <cofactor evidence="1">
        <name>Mn(2+)</name>
        <dbReference type="ChEBI" id="CHEBI:29035"/>
    </cofactor>
</comment>
<sequence>MTRSDLLQQFQLHPPVAYHHHAIARVSHIKPQELRKAAVLIGFVERDNGLNVIFTKRAAHLKHHPGQVSFPGGKYEPYDDDLSSTALRETQEELGIGHHQVTIFGQLPELATISRFTVTPFLAFVRSDYQPHIDHNEVEQLFEVPADVVLDPEQLHSHHFRIRGQHHTVFGFNHDQHFIWGMTAQIIQALQKQFA</sequence>
<dbReference type="PROSITE" id="PS51462">
    <property type="entry name" value="NUDIX"/>
    <property type="match status" value="1"/>
</dbReference>
<dbReference type="InterPro" id="IPR015797">
    <property type="entry name" value="NUDIX_hydrolase-like_dom_sf"/>
</dbReference>
<keyword evidence="4" id="KW-0378">Hydrolase</keyword>
<dbReference type="Gene3D" id="3.90.79.10">
    <property type="entry name" value="Nucleoside Triphosphate Pyrophosphohydrolase"/>
    <property type="match status" value="1"/>
</dbReference>
<dbReference type="Pfam" id="PF00293">
    <property type="entry name" value="NUDIX"/>
    <property type="match status" value="1"/>
</dbReference>
<evidence type="ECO:0000313" key="8">
    <source>
        <dbReference type="EMBL" id="MFB9133924.1"/>
    </source>
</evidence>
<evidence type="ECO:0000313" key="9">
    <source>
        <dbReference type="Proteomes" id="UP001589645"/>
    </source>
</evidence>
<evidence type="ECO:0000256" key="3">
    <source>
        <dbReference type="ARBA" id="ARBA00022723"/>
    </source>
</evidence>